<sequence length="70" mass="8351">MSNPDEQWYWDLRREQAVPADERGPAEDMMGPYATKGEAENWQAKVEQRNEAWDDDDEEWESWGENDEDD</sequence>
<dbReference type="AlphaFoldDB" id="A0A4R7I2I5"/>
<reference evidence="2 3" key="1">
    <citation type="submission" date="2019-03" db="EMBL/GenBank/DDBJ databases">
        <title>Sequencing the genomes of 1000 actinobacteria strains.</title>
        <authorList>
            <person name="Klenk H.-P."/>
        </authorList>
    </citation>
    <scope>NUCLEOTIDE SEQUENCE [LARGE SCALE GENOMIC DNA]</scope>
    <source>
        <strain evidence="2 3">DSM 18936</strain>
    </source>
</reference>
<dbReference type="Proteomes" id="UP000294558">
    <property type="component" value="Unassembled WGS sequence"/>
</dbReference>
<keyword evidence="3" id="KW-1185">Reference proteome</keyword>
<protein>
    <submittedName>
        <fullName evidence="2">Uncharacterized protein</fullName>
    </submittedName>
</protein>
<organism evidence="2 3">
    <name type="scientific">Ilumatobacter fluminis</name>
    <dbReference type="NCBI Taxonomy" id="467091"/>
    <lineage>
        <taxon>Bacteria</taxon>
        <taxon>Bacillati</taxon>
        <taxon>Actinomycetota</taxon>
        <taxon>Acidimicrobiia</taxon>
        <taxon>Acidimicrobiales</taxon>
        <taxon>Ilumatobacteraceae</taxon>
        <taxon>Ilumatobacter</taxon>
    </lineage>
</organism>
<dbReference type="RefSeq" id="WP_133869721.1">
    <property type="nucleotide sequence ID" value="NZ_SOAU01000001.1"/>
</dbReference>
<dbReference type="EMBL" id="SOAU01000001">
    <property type="protein sequence ID" value="TDT17430.1"/>
    <property type="molecule type" value="Genomic_DNA"/>
</dbReference>
<dbReference type="OrthoDB" id="3268477at2"/>
<name>A0A4R7I2I5_9ACTN</name>
<feature type="compositionally biased region" description="Basic and acidic residues" evidence="1">
    <location>
        <begin position="11"/>
        <end position="26"/>
    </location>
</feature>
<feature type="compositionally biased region" description="Acidic residues" evidence="1">
    <location>
        <begin position="53"/>
        <end position="70"/>
    </location>
</feature>
<accession>A0A4R7I2I5</accession>
<evidence type="ECO:0000256" key="1">
    <source>
        <dbReference type="SAM" id="MobiDB-lite"/>
    </source>
</evidence>
<feature type="region of interest" description="Disordered" evidence="1">
    <location>
        <begin position="1"/>
        <end position="70"/>
    </location>
</feature>
<evidence type="ECO:0000313" key="3">
    <source>
        <dbReference type="Proteomes" id="UP000294558"/>
    </source>
</evidence>
<evidence type="ECO:0000313" key="2">
    <source>
        <dbReference type="EMBL" id="TDT17430.1"/>
    </source>
</evidence>
<gene>
    <name evidence="2" type="ORF">BDK89_3039</name>
</gene>
<proteinExistence type="predicted"/>
<comment type="caution">
    <text evidence="2">The sequence shown here is derived from an EMBL/GenBank/DDBJ whole genome shotgun (WGS) entry which is preliminary data.</text>
</comment>